<dbReference type="AlphaFoldDB" id="A0A081PA52"/>
<dbReference type="EMBL" id="JNVM01000002">
    <property type="protein sequence ID" value="KEQ27575.1"/>
    <property type="molecule type" value="Genomic_DNA"/>
</dbReference>
<reference evidence="1 2" key="1">
    <citation type="submission" date="2014-06" db="EMBL/GenBank/DDBJ databases">
        <title>Draft genome sequence of Paenibacillus sp. MSt1.</title>
        <authorList>
            <person name="Aw Y.K."/>
            <person name="Ong K.S."/>
            <person name="Gan H.M."/>
            <person name="Lee S.M."/>
        </authorList>
    </citation>
    <scope>NUCLEOTIDE SEQUENCE [LARGE SCALE GENOMIC DNA]</scope>
    <source>
        <strain evidence="1 2">MSt1</strain>
    </source>
</reference>
<keyword evidence="2" id="KW-1185">Reference proteome</keyword>
<organism evidence="1 2">
    <name type="scientific">Paenibacillus tyrfis</name>
    <dbReference type="NCBI Taxonomy" id="1501230"/>
    <lineage>
        <taxon>Bacteria</taxon>
        <taxon>Bacillati</taxon>
        <taxon>Bacillota</taxon>
        <taxon>Bacilli</taxon>
        <taxon>Bacillales</taxon>
        <taxon>Paenibacillaceae</taxon>
        <taxon>Paenibacillus</taxon>
    </lineage>
</organism>
<evidence type="ECO:0000313" key="1">
    <source>
        <dbReference type="EMBL" id="KEQ27575.1"/>
    </source>
</evidence>
<dbReference type="Proteomes" id="UP000028123">
    <property type="component" value="Unassembled WGS sequence"/>
</dbReference>
<comment type="caution">
    <text evidence="1">The sequence shown here is derived from an EMBL/GenBank/DDBJ whole genome shotgun (WGS) entry which is preliminary data.</text>
</comment>
<evidence type="ECO:0000313" key="2">
    <source>
        <dbReference type="Proteomes" id="UP000028123"/>
    </source>
</evidence>
<name>A0A081PA52_9BACL</name>
<accession>A0A081PA52</accession>
<dbReference type="OrthoDB" id="9865027at2"/>
<proteinExistence type="predicted"/>
<protein>
    <submittedName>
        <fullName evidence="1">Uncharacterized protein</fullName>
    </submittedName>
</protein>
<sequence>MAQIIPSLELKWGFPYMSPNGTEPSPYLYQINLDHEVGPGILFHDCLVKIANAHKGHQKGSIYSCYGSWIGAGVVWLMYPMNEADEREKALSDEQILCEALGEEEGKQTIEAFRSTLISDERKLLKYLPSASNPSSQKEETPLEYIYYAVVQLNEKAGTAEYQELISKAIQAHNQHGQGLKWVAYAEEGTDSRKVHLFVPMRKFNAMDHWQGLGDILNVFGSEEAKTIRDSLLSGVEDYKSNLMTFVPSCDNSGCEFVE</sequence>
<gene>
    <name evidence="1" type="ORF">ET33_12815</name>
</gene>